<dbReference type="CDD" id="cd04458">
    <property type="entry name" value="CSP_CDS"/>
    <property type="match status" value="1"/>
</dbReference>
<feature type="domain" description="CSD" evidence="2">
    <location>
        <begin position="2"/>
        <end position="67"/>
    </location>
</feature>
<gene>
    <name evidence="3" type="ORF">CYMTET_16595</name>
</gene>
<dbReference type="Pfam" id="PF00313">
    <property type="entry name" value="CSD"/>
    <property type="match status" value="1"/>
</dbReference>
<proteinExistence type="predicted"/>
<dbReference type="InterPro" id="IPR019844">
    <property type="entry name" value="CSD_CS"/>
</dbReference>
<keyword evidence="4" id="KW-1185">Reference proteome</keyword>
<feature type="region of interest" description="Disordered" evidence="1">
    <location>
        <begin position="83"/>
        <end position="105"/>
    </location>
</feature>
<dbReference type="EMBL" id="LGRX02007325">
    <property type="protein sequence ID" value="KAK3275267.1"/>
    <property type="molecule type" value="Genomic_DNA"/>
</dbReference>
<dbReference type="AlphaFoldDB" id="A0AAE0L7Z6"/>
<organism evidence="3 4">
    <name type="scientific">Cymbomonas tetramitiformis</name>
    <dbReference type="NCBI Taxonomy" id="36881"/>
    <lineage>
        <taxon>Eukaryota</taxon>
        <taxon>Viridiplantae</taxon>
        <taxon>Chlorophyta</taxon>
        <taxon>Pyramimonadophyceae</taxon>
        <taxon>Pyramimonadales</taxon>
        <taxon>Pyramimonadaceae</taxon>
        <taxon>Cymbomonas</taxon>
    </lineage>
</organism>
<evidence type="ECO:0000256" key="1">
    <source>
        <dbReference type="SAM" id="MobiDB-lite"/>
    </source>
</evidence>
<sequence length="281" mass="30096">MAATGTVKWFNSEKGFGFITPSDGSADLFVHQSSIHAEGFRSLAENEEVEFKVIEENGRTKAVEVTGPAGGFVQGAPREYRGYKGGGGGGGGRGGGGAPKGGRGGGKGGEGCFKCGASDHWAPVRVPEMALLELVLDAAEELRQEAALAALLTLRNLSFAGESKAYFTSSRRAFPLIIRFLEMPCRTLRAYASSTLWALLHNGAKVKAALRSSDLLHRIFKSKREVCCDWDAMGSAFSTMREKREVKLVQETARNLSMVAELLETDEVEGAMGNDVRKKGG</sequence>
<dbReference type="Proteomes" id="UP001190700">
    <property type="component" value="Unassembled WGS sequence"/>
</dbReference>
<dbReference type="GO" id="GO:0003676">
    <property type="term" value="F:nucleic acid binding"/>
    <property type="evidence" value="ECO:0007669"/>
    <property type="project" value="InterPro"/>
</dbReference>
<dbReference type="SUPFAM" id="SSF48371">
    <property type="entry name" value="ARM repeat"/>
    <property type="match status" value="1"/>
</dbReference>
<dbReference type="Gene3D" id="1.25.10.10">
    <property type="entry name" value="Leucine-rich Repeat Variant"/>
    <property type="match status" value="1"/>
</dbReference>
<evidence type="ECO:0000259" key="2">
    <source>
        <dbReference type="PROSITE" id="PS51857"/>
    </source>
</evidence>
<dbReference type="PANTHER" id="PTHR46565:SF20">
    <property type="entry name" value="COLD SHOCK DOMAIN-CONTAINING PROTEIN 4"/>
    <property type="match status" value="1"/>
</dbReference>
<dbReference type="PRINTS" id="PR00050">
    <property type="entry name" value="COLDSHOCK"/>
</dbReference>
<dbReference type="PANTHER" id="PTHR46565">
    <property type="entry name" value="COLD SHOCK DOMAIN PROTEIN 2"/>
    <property type="match status" value="1"/>
</dbReference>
<evidence type="ECO:0000313" key="3">
    <source>
        <dbReference type="EMBL" id="KAK3275267.1"/>
    </source>
</evidence>
<reference evidence="3 4" key="1">
    <citation type="journal article" date="2015" name="Genome Biol. Evol.">
        <title>Comparative Genomics of a Bacterivorous Green Alga Reveals Evolutionary Causalities and Consequences of Phago-Mixotrophic Mode of Nutrition.</title>
        <authorList>
            <person name="Burns J.A."/>
            <person name="Paasch A."/>
            <person name="Narechania A."/>
            <person name="Kim E."/>
        </authorList>
    </citation>
    <scope>NUCLEOTIDE SEQUENCE [LARGE SCALE GENOMIC DNA]</scope>
    <source>
        <strain evidence="3 4">PLY_AMNH</strain>
    </source>
</reference>
<dbReference type="InterPro" id="IPR012340">
    <property type="entry name" value="NA-bd_OB-fold"/>
</dbReference>
<dbReference type="PROSITE" id="PS00352">
    <property type="entry name" value="CSD_1"/>
    <property type="match status" value="1"/>
</dbReference>
<dbReference type="InterPro" id="IPR002059">
    <property type="entry name" value="CSP_DNA-bd"/>
</dbReference>
<dbReference type="SMART" id="SM00357">
    <property type="entry name" value="CSP"/>
    <property type="match status" value="1"/>
</dbReference>
<evidence type="ECO:0000313" key="4">
    <source>
        <dbReference type="Proteomes" id="UP001190700"/>
    </source>
</evidence>
<dbReference type="Gene3D" id="2.40.50.140">
    <property type="entry name" value="Nucleic acid-binding proteins"/>
    <property type="match status" value="1"/>
</dbReference>
<comment type="caution">
    <text evidence="3">The sequence shown here is derived from an EMBL/GenBank/DDBJ whole genome shotgun (WGS) entry which is preliminary data.</text>
</comment>
<name>A0AAE0L7Z6_9CHLO</name>
<accession>A0AAE0L7Z6</accession>
<dbReference type="PROSITE" id="PS51857">
    <property type="entry name" value="CSD_2"/>
    <property type="match status" value="1"/>
</dbReference>
<dbReference type="SUPFAM" id="SSF50249">
    <property type="entry name" value="Nucleic acid-binding proteins"/>
    <property type="match status" value="1"/>
</dbReference>
<protein>
    <recommendedName>
        <fullName evidence="2">CSD domain-containing protein</fullName>
    </recommendedName>
</protein>
<dbReference type="InterPro" id="IPR011129">
    <property type="entry name" value="CSD"/>
</dbReference>
<dbReference type="InterPro" id="IPR011989">
    <property type="entry name" value="ARM-like"/>
</dbReference>
<dbReference type="InterPro" id="IPR016024">
    <property type="entry name" value="ARM-type_fold"/>
</dbReference>